<dbReference type="HOGENOM" id="CLU_000315_21_6_6"/>
<organism evidence="6 7">
    <name type="scientific">Nitrosococcus watsoni (strain C-113)</name>
    <dbReference type="NCBI Taxonomy" id="105559"/>
    <lineage>
        <taxon>Bacteria</taxon>
        <taxon>Pseudomonadati</taxon>
        <taxon>Pseudomonadota</taxon>
        <taxon>Gammaproteobacteria</taxon>
        <taxon>Chromatiales</taxon>
        <taxon>Chromatiaceae</taxon>
        <taxon>Nitrosococcus</taxon>
    </lineage>
</organism>
<dbReference type="InterPro" id="IPR050496">
    <property type="entry name" value="SNF2_RAD54_helicase_repair"/>
</dbReference>
<dbReference type="GO" id="GO:0016787">
    <property type="term" value="F:hydrolase activity"/>
    <property type="evidence" value="ECO:0007669"/>
    <property type="project" value="UniProtKB-KW"/>
</dbReference>
<gene>
    <name evidence="6" type="ordered locus">Nwat_1885</name>
</gene>
<dbReference type="Proteomes" id="UP000000393">
    <property type="component" value="Chromosome"/>
</dbReference>
<dbReference type="InterPro" id="IPR014001">
    <property type="entry name" value="Helicase_ATP-bd"/>
</dbReference>
<evidence type="ECO:0000259" key="5">
    <source>
        <dbReference type="PROSITE" id="PS51194"/>
    </source>
</evidence>
<keyword evidence="7" id="KW-1185">Reference proteome</keyword>
<evidence type="ECO:0000256" key="1">
    <source>
        <dbReference type="ARBA" id="ARBA00022801"/>
    </source>
</evidence>
<dbReference type="GO" id="GO:0004386">
    <property type="term" value="F:helicase activity"/>
    <property type="evidence" value="ECO:0007669"/>
    <property type="project" value="UniProtKB-KW"/>
</dbReference>
<evidence type="ECO:0000313" key="7">
    <source>
        <dbReference type="Proteomes" id="UP000000393"/>
    </source>
</evidence>
<dbReference type="RefSeq" id="WP_013220826.1">
    <property type="nucleotide sequence ID" value="NC_014315.1"/>
</dbReference>
<dbReference type="EMBL" id="CP002086">
    <property type="protein sequence ID" value="ADJ28734.1"/>
    <property type="molecule type" value="Genomic_DNA"/>
</dbReference>
<feature type="coiled-coil region" evidence="3">
    <location>
        <begin position="386"/>
        <end position="414"/>
    </location>
</feature>
<dbReference type="InterPro" id="IPR001650">
    <property type="entry name" value="Helicase_C-like"/>
</dbReference>
<dbReference type="Gene3D" id="3.40.50.10810">
    <property type="entry name" value="Tandem AAA-ATPase domain"/>
    <property type="match status" value="1"/>
</dbReference>
<reference evidence="6 7" key="1">
    <citation type="submission" date="2010-06" db="EMBL/GenBank/DDBJ databases">
        <title>Complete sequence of chromosome of Nitrosococcus watsoni C-113.</title>
        <authorList>
            <consortium name="US DOE Joint Genome Institute"/>
            <person name="Lucas S."/>
            <person name="Copeland A."/>
            <person name="Lapidus A."/>
            <person name="Cheng J.-F."/>
            <person name="Bruce D."/>
            <person name="Goodwin L."/>
            <person name="Pitluck S."/>
            <person name="Malfatti S.A."/>
            <person name="Chain P.S.G."/>
            <person name="Land M."/>
            <person name="Hauser L."/>
            <person name="Kyrpides N."/>
            <person name="Ivanova N."/>
            <person name="Cambell M.A."/>
            <person name="Heidelberg J.F."/>
            <person name="Klotz M.G."/>
            <person name="Woyke T."/>
        </authorList>
    </citation>
    <scope>NUCLEOTIDE SEQUENCE [LARGE SCALE GENOMIC DNA]</scope>
    <source>
        <strain evidence="6 7">C-113</strain>
    </source>
</reference>
<dbReference type="Pfam" id="PF00176">
    <property type="entry name" value="SNF2-rel_dom"/>
    <property type="match status" value="1"/>
</dbReference>
<dbReference type="Pfam" id="PF00271">
    <property type="entry name" value="Helicase_C"/>
    <property type="match status" value="1"/>
</dbReference>
<dbReference type="GO" id="GO:0004519">
    <property type="term" value="F:endonuclease activity"/>
    <property type="evidence" value="ECO:0007669"/>
    <property type="project" value="InterPro"/>
</dbReference>
<dbReference type="eggNOG" id="COG0553">
    <property type="taxonomic scope" value="Bacteria"/>
</dbReference>
<keyword evidence="2" id="KW-0547">Nucleotide-binding</keyword>
<sequence>MSLKEWITGLVGAKATGCAWNYDSEGINFIFTEKQEAQIHGGGASDLLIHQYIALSMLVEQGRAEELPNGVLVPSDVVVQLDENTRLLLGLPDRWKGVLNANIKGKTGSASFQVELAAADAGGGFTHGFAVEGPVIRFSAEKRYVLSPAHLLIFEAYEKHAHSAKMEYDDLRLVLSLQKAQELGASISLGHFGKLNIRAPASITVAAELDEHGRLVLTPRMGQAASHERIQRVLGQLRAEHATSLRVDGEIILFDEEKLAAVREILRNRVIPKDKVSAFLKNPTAFINASFVDLDLGFSARVKGATKFRHAYFGETDESGIDWFGKKFSPTEVFAPAKLVDVISDGDQLDDVRQKLANVAETGAQEMEFGGRIFDVSNPKLVNSILEKLERKLIEEKRENVSAVEADSASKKEQAEPTVVDIGLNDVDLETPSASLNRAINDVLIAESALDWGTFKRLPFPHQVLGTRWILGLALDRDGRGGGLLADDMGLGKTFMSLAAMEHLYKSYRDRKLTEKPCLVVAPLSLLQNWKDEVGQTFKESPFNDIVILQSDGRLSEFRAGGVETKNQNITEDETAPIRYSLKIGSGFAQERLDLPKRLVITTYQMLRDYQFSLCSIDWGIAVFDEAQNIKNPNALQTRAAKGVKADFRLIATGTPVENSLTDFWCLMDTACPGLLDSYQAFRSAYITPILRAAGDEIEHVRGIVGRRLREHVGPWMLRRVKEDNLEGLPDKSVFVGMKDDVWAYCPALHSTLEGGQFESYNTILMRASSSDSNAALAALQKLRDVSLHPRLVFGGGLDTPRPLADLVNLTDESGKIRSLLPILDQIRDRGEKCIIFVINKKLQAFLALTLAKIYLLPPVSVINGDAKAVAKRAASPTRQSMIRAFEERDGFNVIIMSPIAAGVGLTVVGANNVIHLERHWNPAKEAQATDRVYRIGQKRKVNVFIPLIHHPEYQSFDVNLHQLLSRKGQLKDAVVTPVQVMPSPEGLPQESRSSSQRISFDELRNLSWQQFEALCAELLYKEYQADNCWLTHSGADFGADVVLTKDGIGLLIQCKHTSGSAYDGYKAILEVHSATVKYEAELGKRIDSWILATNAVCLGSATQKAAKQYSVEILDGKTLSRLLGRHAVTYADVLNRLEKKRLRV</sequence>
<accession>D8K757</accession>
<proteinExistence type="predicted"/>
<dbReference type="SUPFAM" id="SSF52540">
    <property type="entry name" value="P-loop containing nucleoside triphosphate hydrolases"/>
    <property type="match status" value="2"/>
</dbReference>
<dbReference type="GO" id="GO:0003677">
    <property type="term" value="F:DNA binding"/>
    <property type="evidence" value="ECO:0007669"/>
    <property type="project" value="InterPro"/>
</dbReference>
<dbReference type="InterPro" id="IPR011856">
    <property type="entry name" value="tRNA_endonuc-like_dom_sf"/>
</dbReference>
<dbReference type="OrthoDB" id="9772064at2"/>
<evidence type="ECO:0000313" key="6">
    <source>
        <dbReference type="EMBL" id="ADJ28734.1"/>
    </source>
</evidence>
<dbReference type="KEGG" id="nwa:Nwat_1885"/>
<keyword evidence="1" id="KW-0378">Hydrolase</keyword>
<dbReference type="SMART" id="SM00487">
    <property type="entry name" value="DEXDc"/>
    <property type="match status" value="1"/>
</dbReference>
<dbReference type="InterPro" id="IPR027417">
    <property type="entry name" value="P-loop_NTPase"/>
</dbReference>
<dbReference type="Pfam" id="PF04471">
    <property type="entry name" value="Mrr_cat"/>
    <property type="match status" value="1"/>
</dbReference>
<evidence type="ECO:0000256" key="2">
    <source>
        <dbReference type="ARBA" id="ARBA00022806"/>
    </source>
</evidence>
<feature type="domain" description="Helicase ATP-binding" evidence="4">
    <location>
        <begin position="474"/>
        <end position="674"/>
    </location>
</feature>
<feature type="domain" description="Helicase C-terminal" evidence="5">
    <location>
        <begin position="819"/>
        <end position="983"/>
    </location>
</feature>
<dbReference type="GO" id="GO:0009307">
    <property type="term" value="P:DNA restriction-modification system"/>
    <property type="evidence" value="ECO:0007669"/>
    <property type="project" value="InterPro"/>
</dbReference>
<dbReference type="STRING" id="105559.Nwat_1885"/>
<keyword evidence="2" id="KW-0067">ATP-binding</keyword>
<keyword evidence="2" id="KW-0347">Helicase</keyword>
<dbReference type="AlphaFoldDB" id="D8K757"/>
<keyword evidence="3" id="KW-0175">Coiled coil</keyword>
<dbReference type="Gene3D" id="3.40.1350.10">
    <property type="match status" value="1"/>
</dbReference>
<evidence type="ECO:0000259" key="4">
    <source>
        <dbReference type="PROSITE" id="PS51192"/>
    </source>
</evidence>
<dbReference type="InterPro" id="IPR049730">
    <property type="entry name" value="SNF2/RAD54-like_C"/>
</dbReference>
<dbReference type="CDD" id="cd18793">
    <property type="entry name" value="SF2_C_SNF"/>
    <property type="match status" value="1"/>
</dbReference>
<dbReference type="SUPFAM" id="SSF52980">
    <property type="entry name" value="Restriction endonuclease-like"/>
    <property type="match status" value="1"/>
</dbReference>
<evidence type="ECO:0000256" key="3">
    <source>
        <dbReference type="SAM" id="Coils"/>
    </source>
</evidence>
<dbReference type="InterPro" id="IPR007560">
    <property type="entry name" value="Restrct_endonuc_IV_Mrr"/>
</dbReference>
<dbReference type="PANTHER" id="PTHR45629">
    <property type="entry name" value="SNF2/RAD54 FAMILY MEMBER"/>
    <property type="match status" value="1"/>
</dbReference>
<dbReference type="SMART" id="SM00490">
    <property type="entry name" value="HELICc"/>
    <property type="match status" value="1"/>
</dbReference>
<dbReference type="InterPro" id="IPR038718">
    <property type="entry name" value="SNF2-like_sf"/>
</dbReference>
<dbReference type="InterPro" id="IPR011335">
    <property type="entry name" value="Restrct_endonuc-II-like"/>
</dbReference>
<dbReference type="PANTHER" id="PTHR45629:SF7">
    <property type="entry name" value="DNA EXCISION REPAIR PROTEIN ERCC-6-RELATED"/>
    <property type="match status" value="1"/>
</dbReference>
<dbReference type="InterPro" id="IPR000330">
    <property type="entry name" value="SNF2_N"/>
</dbReference>
<protein>
    <submittedName>
        <fullName evidence="6">SNF2-related protein</fullName>
    </submittedName>
</protein>
<dbReference type="Gene3D" id="3.40.50.300">
    <property type="entry name" value="P-loop containing nucleotide triphosphate hydrolases"/>
    <property type="match status" value="1"/>
</dbReference>
<dbReference type="PROSITE" id="PS51192">
    <property type="entry name" value="HELICASE_ATP_BIND_1"/>
    <property type="match status" value="1"/>
</dbReference>
<name>D8K757_NITWC</name>
<dbReference type="GO" id="GO:0005524">
    <property type="term" value="F:ATP binding"/>
    <property type="evidence" value="ECO:0007669"/>
    <property type="project" value="InterPro"/>
</dbReference>
<dbReference type="PROSITE" id="PS51194">
    <property type="entry name" value="HELICASE_CTER"/>
    <property type="match status" value="1"/>
</dbReference>